<dbReference type="InterPro" id="IPR001304">
    <property type="entry name" value="C-type_lectin-like"/>
</dbReference>
<dbReference type="Gene3D" id="3.10.100.10">
    <property type="entry name" value="Mannose-Binding Protein A, subunit A"/>
    <property type="match status" value="1"/>
</dbReference>
<gene>
    <name evidence="2" type="ORF">AALO_G00299690</name>
</gene>
<dbReference type="PANTHER" id="PTHR15028">
    <property type="entry name" value="CD72-RELATED"/>
    <property type="match status" value="1"/>
</dbReference>
<dbReference type="GO" id="GO:0005886">
    <property type="term" value="C:plasma membrane"/>
    <property type="evidence" value="ECO:0007669"/>
    <property type="project" value="InterPro"/>
</dbReference>
<dbReference type="AlphaFoldDB" id="A0AAV6FE70"/>
<keyword evidence="3" id="KW-1185">Reference proteome</keyword>
<dbReference type="Proteomes" id="UP000823561">
    <property type="component" value="Chromosome 24"/>
</dbReference>
<dbReference type="SMART" id="SM00034">
    <property type="entry name" value="CLECT"/>
    <property type="match status" value="1"/>
</dbReference>
<comment type="caution">
    <text evidence="2">The sequence shown here is derived from an EMBL/GenBank/DDBJ whole genome shotgun (WGS) entry which is preliminary data.</text>
</comment>
<protein>
    <recommendedName>
        <fullName evidence="1">C-type lectin domain-containing protein</fullName>
    </recommendedName>
</protein>
<evidence type="ECO:0000313" key="3">
    <source>
        <dbReference type="Proteomes" id="UP000823561"/>
    </source>
</evidence>
<dbReference type="InterPro" id="IPR016186">
    <property type="entry name" value="C-type_lectin-like/link_sf"/>
</dbReference>
<evidence type="ECO:0000259" key="1">
    <source>
        <dbReference type="PROSITE" id="PS50041"/>
    </source>
</evidence>
<dbReference type="GO" id="GO:0004888">
    <property type="term" value="F:transmembrane signaling receptor activity"/>
    <property type="evidence" value="ECO:0007669"/>
    <property type="project" value="InterPro"/>
</dbReference>
<accession>A0AAV6FE70</accession>
<sequence length="184" mass="21481">MNNTLVQSQSALRNSSEENTLLLHQLTQMNNTLVQSQSALRNSSEENTLLLHQLTLLEIERRKKCADGWDYFSGKCYFFSTDEKTWTVSRDDCVTLGGHLVIIENEGEQTYIESHCTGYHYWIGLQSLNYVGWRWTDKTKPIYWKPRTWKSDTYTRCMKTSFSAWLTTNCDSKNRHICECKAIA</sequence>
<proteinExistence type="predicted"/>
<dbReference type="EMBL" id="JADWDJ010000024">
    <property type="protein sequence ID" value="KAG5261073.1"/>
    <property type="molecule type" value="Genomic_DNA"/>
</dbReference>
<reference evidence="2" key="1">
    <citation type="submission" date="2020-10" db="EMBL/GenBank/DDBJ databases">
        <title>Chromosome-scale genome assembly of the Allis shad, Alosa alosa.</title>
        <authorList>
            <person name="Margot Z."/>
            <person name="Christophe K."/>
            <person name="Cabau C."/>
            <person name="Louis A."/>
            <person name="Berthelot C."/>
            <person name="Parey E."/>
            <person name="Roest Crollius H."/>
            <person name="Montfort J."/>
            <person name="Robinson-Rechavi M."/>
            <person name="Bucao C."/>
            <person name="Bouchez O."/>
            <person name="Gislard M."/>
            <person name="Lluch J."/>
            <person name="Milhes M."/>
            <person name="Lampietro C."/>
            <person name="Lopez Roques C."/>
            <person name="Donnadieu C."/>
            <person name="Braasch I."/>
            <person name="Desvignes T."/>
            <person name="Postlethwait J."/>
            <person name="Bobe J."/>
            <person name="Guiguen Y."/>
        </authorList>
    </citation>
    <scope>NUCLEOTIDE SEQUENCE</scope>
    <source>
        <strain evidence="2">M-15738</strain>
        <tissue evidence="2">Blood</tissue>
    </source>
</reference>
<dbReference type="SUPFAM" id="SSF56436">
    <property type="entry name" value="C-type lectin-like"/>
    <property type="match status" value="1"/>
</dbReference>
<name>A0AAV6FE70_9TELE</name>
<dbReference type="InterPro" id="IPR039689">
    <property type="entry name" value="CD72"/>
</dbReference>
<dbReference type="Pfam" id="PF00059">
    <property type="entry name" value="Lectin_C"/>
    <property type="match status" value="1"/>
</dbReference>
<dbReference type="PROSITE" id="PS50041">
    <property type="entry name" value="C_TYPE_LECTIN_2"/>
    <property type="match status" value="1"/>
</dbReference>
<dbReference type="PANTHER" id="PTHR15028:SF6">
    <property type="entry name" value="B-CELL DIFFERENTIATION ANTIGEN CD72"/>
    <property type="match status" value="1"/>
</dbReference>
<dbReference type="InterPro" id="IPR016187">
    <property type="entry name" value="CTDL_fold"/>
</dbReference>
<evidence type="ECO:0000313" key="2">
    <source>
        <dbReference type="EMBL" id="KAG5261073.1"/>
    </source>
</evidence>
<feature type="domain" description="C-type lectin" evidence="1">
    <location>
        <begin position="72"/>
        <end position="179"/>
    </location>
</feature>
<organism evidence="2 3">
    <name type="scientific">Alosa alosa</name>
    <name type="common">allis shad</name>
    <dbReference type="NCBI Taxonomy" id="278164"/>
    <lineage>
        <taxon>Eukaryota</taxon>
        <taxon>Metazoa</taxon>
        <taxon>Chordata</taxon>
        <taxon>Craniata</taxon>
        <taxon>Vertebrata</taxon>
        <taxon>Euteleostomi</taxon>
        <taxon>Actinopterygii</taxon>
        <taxon>Neopterygii</taxon>
        <taxon>Teleostei</taxon>
        <taxon>Clupei</taxon>
        <taxon>Clupeiformes</taxon>
        <taxon>Clupeoidei</taxon>
        <taxon>Clupeidae</taxon>
        <taxon>Alosa</taxon>
    </lineage>
</organism>